<evidence type="ECO:0000256" key="2">
    <source>
        <dbReference type="ARBA" id="ARBA00007639"/>
    </source>
</evidence>
<dbReference type="AlphaFoldDB" id="A0A841RSE7"/>
<dbReference type="PANTHER" id="PTHR46847">
    <property type="entry name" value="D-ALLOSE-BINDING PERIPLASMIC PROTEIN-RELATED"/>
    <property type="match status" value="1"/>
</dbReference>
<dbReference type="RefSeq" id="WP_184250554.1">
    <property type="nucleotide sequence ID" value="NZ_BAAACU010000014.1"/>
</dbReference>
<dbReference type="InterPro" id="IPR025997">
    <property type="entry name" value="SBP_2_dom"/>
</dbReference>
<dbReference type="PANTHER" id="PTHR46847:SF1">
    <property type="entry name" value="D-ALLOSE-BINDING PERIPLASMIC PROTEIN-RELATED"/>
    <property type="match status" value="1"/>
</dbReference>
<dbReference type="InterPro" id="IPR028082">
    <property type="entry name" value="Peripla_BP_I"/>
</dbReference>
<feature type="domain" description="Periplasmic binding protein" evidence="4">
    <location>
        <begin position="40"/>
        <end position="294"/>
    </location>
</feature>
<sequence length="327" mass="36347">MRYIFPILILIPFLLMLYFGKETFYIEDSLKEAQTYDYHFVLITEEVGNQYWRLIEKGAKDAAANHNIYLEYIGPKVSDTEEILATLDRMIAAGVDGIMTKGMNEEEFSELVHKASEQNIPVATVDTDSEGSGREFYVGTDNYLAGYLAGENLIENTSGEQKVAVIIGLSSAQNQIERLEGFKDAISQTNRIELIAVSESNITELGAAQATYRLLKVHPEITAIFGISALDGIGIVKGIEEMQPTEKPYVISFDILPETLDAIEKGHIDVTIAQYPEEMGQLAVEQMRTLKNNQKVETILHTSTGIVDASHIRNGELIEPPKEGELP</sequence>
<accession>A0A841RSE7</accession>
<keyword evidence="6" id="KW-1185">Reference proteome</keyword>
<evidence type="ECO:0000259" key="4">
    <source>
        <dbReference type="Pfam" id="PF13407"/>
    </source>
</evidence>
<evidence type="ECO:0000256" key="1">
    <source>
        <dbReference type="ARBA" id="ARBA00004196"/>
    </source>
</evidence>
<dbReference type="SUPFAM" id="SSF53822">
    <property type="entry name" value="Periplasmic binding protein-like I"/>
    <property type="match status" value="1"/>
</dbReference>
<evidence type="ECO:0000256" key="3">
    <source>
        <dbReference type="ARBA" id="ARBA00022729"/>
    </source>
</evidence>
<keyword evidence="3" id="KW-0732">Signal</keyword>
<reference evidence="5 6" key="1">
    <citation type="submission" date="2020-08" db="EMBL/GenBank/DDBJ databases">
        <title>Genomic Encyclopedia of Type Strains, Phase IV (KMG-IV): sequencing the most valuable type-strain genomes for metagenomic binning, comparative biology and taxonomic classification.</title>
        <authorList>
            <person name="Goeker M."/>
        </authorList>
    </citation>
    <scope>NUCLEOTIDE SEQUENCE [LARGE SCALE GENOMIC DNA]</scope>
    <source>
        <strain evidence="5 6">DSM 11805</strain>
    </source>
</reference>
<protein>
    <submittedName>
        <fullName evidence="5">Ribose transport system substrate-binding protein</fullName>
    </submittedName>
</protein>
<comment type="caution">
    <text evidence="5">The sequence shown here is derived from an EMBL/GenBank/DDBJ whole genome shotgun (WGS) entry which is preliminary data.</text>
</comment>
<dbReference type="GO" id="GO:0030246">
    <property type="term" value="F:carbohydrate binding"/>
    <property type="evidence" value="ECO:0007669"/>
    <property type="project" value="UniProtKB-ARBA"/>
</dbReference>
<evidence type="ECO:0000313" key="5">
    <source>
        <dbReference type="EMBL" id="MBB6514125.1"/>
    </source>
</evidence>
<evidence type="ECO:0000313" key="6">
    <source>
        <dbReference type="Proteomes" id="UP000572212"/>
    </source>
</evidence>
<dbReference type="Proteomes" id="UP000572212">
    <property type="component" value="Unassembled WGS sequence"/>
</dbReference>
<comment type="similarity">
    <text evidence="2">Belongs to the bacterial solute-binding protein 2 family.</text>
</comment>
<dbReference type="EMBL" id="JACHON010000023">
    <property type="protein sequence ID" value="MBB6514125.1"/>
    <property type="molecule type" value="Genomic_DNA"/>
</dbReference>
<organism evidence="5 6">
    <name type="scientific">Gracilibacillus halotolerans</name>
    <dbReference type="NCBI Taxonomy" id="74386"/>
    <lineage>
        <taxon>Bacteria</taxon>
        <taxon>Bacillati</taxon>
        <taxon>Bacillota</taxon>
        <taxon>Bacilli</taxon>
        <taxon>Bacillales</taxon>
        <taxon>Bacillaceae</taxon>
        <taxon>Gracilibacillus</taxon>
    </lineage>
</organism>
<proteinExistence type="inferred from homology"/>
<dbReference type="Gene3D" id="3.40.50.2300">
    <property type="match status" value="2"/>
</dbReference>
<dbReference type="Pfam" id="PF13407">
    <property type="entry name" value="Peripla_BP_4"/>
    <property type="match status" value="1"/>
</dbReference>
<dbReference type="CDD" id="cd06314">
    <property type="entry name" value="PBP1_tmGBP"/>
    <property type="match status" value="1"/>
</dbReference>
<dbReference type="GO" id="GO:0030313">
    <property type="term" value="C:cell envelope"/>
    <property type="evidence" value="ECO:0007669"/>
    <property type="project" value="UniProtKB-SubCell"/>
</dbReference>
<name>A0A841RSE7_9BACI</name>
<comment type="subcellular location">
    <subcellularLocation>
        <location evidence="1">Cell envelope</location>
    </subcellularLocation>
</comment>
<gene>
    <name evidence="5" type="ORF">GGQ92_002946</name>
</gene>